<protein>
    <recommendedName>
        <fullName evidence="14">Cationic amino acid transporter 2</fullName>
    </recommendedName>
    <alternativeName>
        <fullName evidence="15">Low affinity cationic amino acid transporter 2</fullName>
    </alternativeName>
    <alternativeName>
        <fullName evidence="16">Solute carrier family 7 member 2</fullName>
    </alternativeName>
</protein>
<feature type="transmembrane region" description="Helical" evidence="18">
    <location>
        <begin position="99"/>
        <end position="125"/>
    </location>
</feature>
<dbReference type="Gene3D" id="1.20.1740.10">
    <property type="entry name" value="Amino acid/polyamine transporter I"/>
    <property type="match status" value="2"/>
</dbReference>
<dbReference type="Ensembl" id="ENSVKKT00000029098.1">
    <property type="protein sequence ID" value="ENSVKKP00000028418.1"/>
    <property type="gene ID" value="ENSVKKG00000018386.1"/>
</dbReference>
<feature type="compositionally biased region" description="Polar residues" evidence="17">
    <location>
        <begin position="634"/>
        <end position="644"/>
    </location>
</feature>
<evidence type="ECO:0000256" key="1">
    <source>
        <dbReference type="ARBA" id="ARBA00004651"/>
    </source>
</evidence>
<evidence type="ECO:0000256" key="6">
    <source>
        <dbReference type="ARBA" id="ARBA00022970"/>
    </source>
</evidence>
<feature type="transmembrane region" description="Helical" evidence="18">
    <location>
        <begin position="340"/>
        <end position="366"/>
    </location>
</feature>
<comment type="subcellular location">
    <subcellularLocation>
        <location evidence="1">Cell membrane</location>
        <topology evidence="1">Multi-pass membrane protein</topology>
    </subcellularLocation>
</comment>
<evidence type="ECO:0000256" key="10">
    <source>
        <dbReference type="ARBA" id="ARBA00034422"/>
    </source>
</evidence>
<feature type="transmembrane region" description="Helical" evidence="18">
    <location>
        <begin position="578"/>
        <end position="598"/>
    </location>
</feature>
<evidence type="ECO:0000256" key="5">
    <source>
        <dbReference type="ARBA" id="ARBA00022692"/>
    </source>
</evidence>
<evidence type="ECO:0000256" key="11">
    <source>
        <dbReference type="ARBA" id="ARBA00034423"/>
    </source>
</evidence>
<dbReference type="AlphaFoldDB" id="A0A8D2LVM3"/>
<comment type="catalytic activity">
    <reaction evidence="11">
        <text>L-arginine(in) = L-arginine(out)</text>
        <dbReference type="Rhea" id="RHEA:32143"/>
        <dbReference type="ChEBI" id="CHEBI:32682"/>
    </reaction>
</comment>
<evidence type="ECO:0000256" key="16">
    <source>
        <dbReference type="ARBA" id="ARBA00083295"/>
    </source>
</evidence>
<feature type="transmembrane region" description="Helical" evidence="18">
    <location>
        <begin position="250"/>
        <end position="270"/>
    </location>
</feature>
<dbReference type="GO" id="GO:0015189">
    <property type="term" value="F:L-lysine transmembrane transporter activity"/>
    <property type="evidence" value="ECO:0007669"/>
    <property type="project" value="TreeGrafter"/>
</dbReference>
<evidence type="ECO:0000313" key="21">
    <source>
        <dbReference type="Proteomes" id="UP000694545"/>
    </source>
</evidence>
<keyword evidence="6" id="KW-0029">Amino-acid transport</keyword>
<feature type="region of interest" description="Disordered" evidence="17">
    <location>
        <begin position="605"/>
        <end position="653"/>
    </location>
</feature>
<dbReference type="InterPro" id="IPR029485">
    <property type="entry name" value="CAT_C"/>
</dbReference>
<sequence length="653" mass="71294">MMTCGSAVSFLQCLLRRKIITLDSLEDSKLCRCLSTVDLIALGVGSTLGAGVYVLAGEVAKSNSGPSIVVSFLIAALASVMAGLCYAEFGARVPKTGSAYLYTYVTVGELWAFVTGWNLILSYVIGTSSVARAWSGTFDELLGKQIGDFFKTYFRMNYSGLAEYPDFFAVCLILLLAGLLSFGVKESAWVNKVFTAVNILVLLFVMTSGFVKGDINNWKKTEEFLTNYTAKIKNLSSFENVTSAFGIGGFMPYGFTGTLAGAATCFYAFIGFDCIATTGEEVRNPQKAIPIGIVTSLLVCFMAYFGVSAALTLMMPYYLLDENSPLPVAFEYVGWGSAKYVVAVGSLCALSTSLLGSMFPLPRILFAMARDGLLFRFLAKVSKRQSPVAATLTAGLISAVMAFLFDLKALVDMMSIGTLLAYSLVAACVLILRYQPNSDYEQPKYSAEKEALAGPERESQISMIPGHSFSLQTLINPSSLPTEQSSNMVNFLVGLLAFLVCGLSILTTYGIHFIANLELWSLCLLGVLSLLFISVILVIWRQPQSEQKVAFMVPLLPLLPSLSILVNIYLMVQLSRETWIRFSIWMALGLLIYFAYGIRNSVEGHPREEEDDDENSCSEKSETPEKNHVGIANEQENASESAQFITHERTSEC</sequence>
<evidence type="ECO:0000256" key="18">
    <source>
        <dbReference type="SAM" id="Phobius"/>
    </source>
</evidence>
<keyword evidence="5 18" id="KW-0812">Transmembrane</keyword>
<feature type="compositionally biased region" description="Basic and acidic residues" evidence="17">
    <location>
        <begin position="617"/>
        <end position="628"/>
    </location>
</feature>
<proteinExistence type="inferred from homology"/>
<comment type="catalytic activity">
    <reaction evidence="13">
        <text>L-homoarginine(in) = L-homoarginine(out)</text>
        <dbReference type="Rhea" id="RHEA:71203"/>
        <dbReference type="ChEBI" id="CHEBI:143006"/>
    </reaction>
</comment>
<dbReference type="Pfam" id="PF13520">
    <property type="entry name" value="AA_permease_2"/>
    <property type="match status" value="1"/>
</dbReference>
<reference evidence="20" key="1">
    <citation type="submission" date="2025-08" db="UniProtKB">
        <authorList>
            <consortium name="Ensembl"/>
        </authorList>
    </citation>
    <scope>IDENTIFICATION</scope>
</reference>
<name>A0A8D2LVM3_VARKO</name>
<evidence type="ECO:0000256" key="15">
    <source>
        <dbReference type="ARBA" id="ARBA00081006"/>
    </source>
</evidence>
<keyword evidence="8 18" id="KW-0472">Membrane</keyword>
<keyword evidence="9" id="KW-0325">Glycoprotein</keyword>
<reference evidence="20" key="2">
    <citation type="submission" date="2025-09" db="UniProtKB">
        <authorList>
            <consortium name="Ensembl"/>
        </authorList>
    </citation>
    <scope>IDENTIFICATION</scope>
</reference>
<comment type="catalytic activity">
    <reaction evidence="12">
        <text>L-ornithine(in) = L-ornithine(out)</text>
        <dbReference type="Rhea" id="RHEA:71199"/>
        <dbReference type="ChEBI" id="CHEBI:46911"/>
    </reaction>
</comment>
<evidence type="ECO:0000256" key="7">
    <source>
        <dbReference type="ARBA" id="ARBA00022989"/>
    </source>
</evidence>
<dbReference type="PANTHER" id="PTHR43243:SF35">
    <property type="entry name" value="CATIONIC AMINO ACID TRANSPORTER 2"/>
    <property type="match status" value="1"/>
</dbReference>
<dbReference type="NCBIfam" id="TIGR00906">
    <property type="entry name" value="2A0303"/>
    <property type="match status" value="1"/>
</dbReference>
<evidence type="ECO:0000256" key="13">
    <source>
        <dbReference type="ARBA" id="ARBA00050846"/>
    </source>
</evidence>
<comment type="catalytic activity">
    <reaction evidence="10">
        <text>L-lysine(in) = L-lysine(out)</text>
        <dbReference type="Rhea" id="RHEA:70935"/>
        <dbReference type="ChEBI" id="CHEBI:32551"/>
    </reaction>
</comment>
<comment type="similarity">
    <text evidence="2">Belongs to the amino acid-polyamine-organocation (APC) superfamily. Cationic amino acid transporter (CAT) (TC 2.A.3.3) family.</text>
</comment>
<evidence type="ECO:0000256" key="2">
    <source>
        <dbReference type="ARBA" id="ARBA00008572"/>
    </source>
</evidence>
<keyword evidence="7 18" id="KW-1133">Transmembrane helix</keyword>
<dbReference type="CTD" id="6542"/>
<feature type="transmembrane region" description="Helical" evidence="18">
    <location>
        <begin position="387"/>
        <end position="407"/>
    </location>
</feature>
<dbReference type="FunFam" id="1.20.1740.10:FF:000034">
    <property type="entry name" value="cationic amino acid transporter 2 isoform X2"/>
    <property type="match status" value="1"/>
</dbReference>
<feature type="transmembrane region" description="Helical" evidence="18">
    <location>
        <begin position="552"/>
        <end position="572"/>
    </location>
</feature>
<dbReference type="GO" id="GO:0005886">
    <property type="term" value="C:plasma membrane"/>
    <property type="evidence" value="ECO:0007669"/>
    <property type="project" value="UniProtKB-SubCell"/>
</dbReference>
<feature type="domain" description="Cationic amino acid transporter C-terminal" evidence="19">
    <location>
        <begin position="551"/>
        <end position="601"/>
    </location>
</feature>
<dbReference type="PANTHER" id="PTHR43243">
    <property type="entry name" value="INNER MEMBRANE TRANSPORTER YGJI-RELATED"/>
    <property type="match status" value="1"/>
</dbReference>
<accession>A0A8D2LVM3</accession>
<dbReference type="Proteomes" id="UP000694545">
    <property type="component" value="Unplaced"/>
</dbReference>
<dbReference type="InterPro" id="IPR004755">
    <property type="entry name" value="Cat_AA_permease"/>
</dbReference>
<evidence type="ECO:0000256" key="12">
    <source>
        <dbReference type="ARBA" id="ARBA00034450"/>
    </source>
</evidence>
<evidence type="ECO:0000256" key="9">
    <source>
        <dbReference type="ARBA" id="ARBA00023180"/>
    </source>
</evidence>
<gene>
    <name evidence="20" type="primary">PDGFRL</name>
</gene>
<evidence type="ECO:0000256" key="3">
    <source>
        <dbReference type="ARBA" id="ARBA00022448"/>
    </source>
</evidence>
<dbReference type="InterPro" id="IPR002293">
    <property type="entry name" value="AA/rel_permease1"/>
</dbReference>
<dbReference type="GO" id="GO:0061459">
    <property type="term" value="F:L-arginine transmembrane transporter activity"/>
    <property type="evidence" value="ECO:0007669"/>
    <property type="project" value="TreeGrafter"/>
</dbReference>
<feature type="transmembrane region" description="Helical" evidence="18">
    <location>
        <begin position="291"/>
        <end position="320"/>
    </location>
</feature>
<feature type="transmembrane region" description="Helical" evidence="18">
    <location>
        <begin position="68"/>
        <end position="87"/>
    </location>
</feature>
<evidence type="ECO:0000256" key="14">
    <source>
        <dbReference type="ARBA" id="ARBA00069817"/>
    </source>
</evidence>
<evidence type="ECO:0000256" key="4">
    <source>
        <dbReference type="ARBA" id="ARBA00022475"/>
    </source>
</evidence>
<dbReference type="Pfam" id="PF13906">
    <property type="entry name" value="AA_permease_C"/>
    <property type="match status" value="1"/>
</dbReference>
<keyword evidence="3" id="KW-0813">Transport</keyword>
<dbReference type="GO" id="GO:0097638">
    <property type="term" value="P:L-arginine import across plasma membrane"/>
    <property type="evidence" value="ECO:0007669"/>
    <property type="project" value="TreeGrafter"/>
</dbReference>
<keyword evidence="21" id="KW-1185">Reference proteome</keyword>
<keyword evidence="4" id="KW-1003">Cell membrane</keyword>
<feature type="transmembrane region" description="Helical" evidence="18">
    <location>
        <begin position="489"/>
        <end position="513"/>
    </location>
</feature>
<feature type="transmembrane region" description="Helical" evidence="18">
    <location>
        <begin position="413"/>
        <end position="434"/>
    </location>
</feature>
<evidence type="ECO:0000256" key="8">
    <source>
        <dbReference type="ARBA" id="ARBA00023136"/>
    </source>
</evidence>
<evidence type="ECO:0000259" key="19">
    <source>
        <dbReference type="Pfam" id="PF13906"/>
    </source>
</evidence>
<feature type="transmembrane region" description="Helical" evidence="18">
    <location>
        <begin position="39"/>
        <end position="56"/>
    </location>
</feature>
<feature type="transmembrane region" description="Helical" evidence="18">
    <location>
        <begin position="193"/>
        <end position="211"/>
    </location>
</feature>
<organism evidence="20 21">
    <name type="scientific">Varanus komodoensis</name>
    <name type="common">Komodo dragon</name>
    <dbReference type="NCBI Taxonomy" id="61221"/>
    <lineage>
        <taxon>Eukaryota</taxon>
        <taxon>Metazoa</taxon>
        <taxon>Chordata</taxon>
        <taxon>Craniata</taxon>
        <taxon>Vertebrata</taxon>
        <taxon>Euteleostomi</taxon>
        <taxon>Lepidosauria</taxon>
        <taxon>Squamata</taxon>
        <taxon>Bifurcata</taxon>
        <taxon>Unidentata</taxon>
        <taxon>Episquamata</taxon>
        <taxon>Toxicofera</taxon>
        <taxon>Anguimorpha</taxon>
        <taxon>Paleoanguimorpha</taxon>
        <taxon>Varanoidea</taxon>
        <taxon>Varanidae</taxon>
        <taxon>Varanus</taxon>
    </lineage>
</organism>
<evidence type="ECO:0000256" key="17">
    <source>
        <dbReference type="SAM" id="MobiDB-lite"/>
    </source>
</evidence>
<feature type="transmembrane region" description="Helical" evidence="18">
    <location>
        <begin position="167"/>
        <end position="184"/>
    </location>
</feature>
<feature type="transmembrane region" description="Helical" evidence="18">
    <location>
        <begin position="519"/>
        <end position="540"/>
    </location>
</feature>
<dbReference type="GO" id="GO:0000064">
    <property type="term" value="F:L-ornithine transmembrane transporter activity"/>
    <property type="evidence" value="ECO:0007669"/>
    <property type="project" value="TreeGrafter"/>
</dbReference>
<evidence type="ECO:0000313" key="20">
    <source>
        <dbReference type="Ensembl" id="ENSVKKP00000028418.1"/>
    </source>
</evidence>
<dbReference type="FunFam" id="1.20.1740.10:FF:000009">
    <property type="entry name" value="Low affinity cationic amino acid transporter 2"/>
    <property type="match status" value="1"/>
</dbReference>